<gene>
    <name evidence="9" type="ORF">HNR13_001968</name>
</gene>
<feature type="transmembrane region" description="Helical" evidence="8">
    <location>
        <begin position="40"/>
        <end position="63"/>
    </location>
</feature>
<keyword evidence="5 8" id="KW-1133">Transmembrane helix</keyword>
<evidence type="ECO:0000313" key="10">
    <source>
        <dbReference type="Proteomes" id="UP000578352"/>
    </source>
</evidence>
<protein>
    <submittedName>
        <fullName evidence="9">Lycopene cyclase domain-containing protein</fullName>
    </submittedName>
</protein>
<evidence type="ECO:0000256" key="6">
    <source>
        <dbReference type="ARBA" id="ARBA00023136"/>
    </source>
</evidence>
<keyword evidence="3 8" id="KW-0812">Transmembrane</keyword>
<feature type="transmembrane region" description="Helical" evidence="8">
    <location>
        <begin position="84"/>
        <end position="105"/>
    </location>
</feature>
<dbReference type="Proteomes" id="UP000578352">
    <property type="component" value="Unassembled WGS sequence"/>
</dbReference>
<keyword evidence="4" id="KW-0125">Carotenoid biosynthesis</keyword>
<dbReference type="AlphaFoldDB" id="A0A853CWD2"/>
<comment type="pathway">
    <text evidence="2">Carotenoid biosynthesis.</text>
</comment>
<evidence type="ECO:0000256" key="8">
    <source>
        <dbReference type="SAM" id="Phobius"/>
    </source>
</evidence>
<keyword evidence="6 8" id="KW-0472">Membrane</keyword>
<dbReference type="RefSeq" id="WP_179605581.1">
    <property type="nucleotide sequence ID" value="NZ_BAABEH010000001.1"/>
</dbReference>
<evidence type="ECO:0000313" key="9">
    <source>
        <dbReference type="EMBL" id="NYJ23681.1"/>
    </source>
</evidence>
<accession>A0A853CWD2</accession>
<evidence type="ECO:0000256" key="1">
    <source>
        <dbReference type="ARBA" id="ARBA00004141"/>
    </source>
</evidence>
<reference evidence="9 10" key="1">
    <citation type="submission" date="2020-07" db="EMBL/GenBank/DDBJ databases">
        <title>Sequencing the genomes of 1000 actinobacteria strains.</title>
        <authorList>
            <person name="Klenk H.-P."/>
        </authorList>
    </citation>
    <scope>NUCLEOTIDE SEQUENCE [LARGE SCALE GENOMIC DNA]</scope>
    <source>
        <strain evidence="9 10">DSM 15165</strain>
    </source>
</reference>
<dbReference type="GO" id="GO:0016117">
    <property type="term" value="P:carotenoid biosynthetic process"/>
    <property type="evidence" value="ECO:0007669"/>
    <property type="project" value="UniProtKB-KW"/>
</dbReference>
<evidence type="ECO:0000256" key="2">
    <source>
        <dbReference type="ARBA" id="ARBA00004829"/>
    </source>
</evidence>
<evidence type="ECO:0000256" key="4">
    <source>
        <dbReference type="ARBA" id="ARBA00022746"/>
    </source>
</evidence>
<evidence type="ECO:0000256" key="7">
    <source>
        <dbReference type="ARBA" id="ARBA00023235"/>
    </source>
</evidence>
<organism evidence="9 10">
    <name type="scientific">Leifsonia shinshuensis</name>
    <dbReference type="NCBI Taxonomy" id="150026"/>
    <lineage>
        <taxon>Bacteria</taxon>
        <taxon>Bacillati</taxon>
        <taxon>Actinomycetota</taxon>
        <taxon>Actinomycetes</taxon>
        <taxon>Micrococcales</taxon>
        <taxon>Microbacteriaceae</taxon>
        <taxon>Leifsonia</taxon>
    </lineage>
</organism>
<evidence type="ECO:0000256" key="5">
    <source>
        <dbReference type="ARBA" id="ARBA00022989"/>
    </source>
</evidence>
<dbReference type="EMBL" id="JACCFL010000001">
    <property type="protein sequence ID" value="NYJ23681.1"/>
    <property type="molecule type" value="Genomic_DNA"/>
</dbReference>
<evidence type="ECO:0000256" key="3">
    <source>
        <dbReference type="ARBA" id="ARBA00022692"/>
    </source>
</evidence>
<dbReference type="GO" id="GO:0016872">
    <property type="term" value="F:intramolecular lyase activity"/>
    <property type="evidence" value="ECO:0007669"/>
    <property type="project" value="InterPro"/>
</dbReference>
<dbReference type="InterPro" id="IPR017825">
    <property type="entry name" value="Lycopene_cyclase_dom"/>
</dbReference>
<comment type="subcellular location">
    <subcellularLocation>
        <location evidence="1">Membrane</location>
        <topology evidence="1">Multi-pass membrane protein</topology>
    </subcellularLocation>
</comment>
<comment type="caution">
    <text evidence="9">The sequence shown here is derived from an EMBL/GenBank/DDBJ whole genome shotgun (WGS) entry which is preliminary data.</text>
</comment>
<sequence>MTLAYLACLLVALGALVLLDRRFALVFWRGGRETARRASLVLAAGVVFFLAWDVLGIALGVFARGRSPFMTGIELAPQLPLEEPVFLAFLCYLTLILLSGTRALLDRRTRAAAGRRRGTERR</sequence>
<proteinExistence type="predicted"/>
<dbReference type="NCBIfam" id="TIGR03462">
    <property type="entry name" value="CarR_dom_SF"/>
    <property type="match status" value="1"/>
</dbReference>
<dbReference type="GO" id="GO:0016020">
    <property type="term" value="C:membrane"/>
    <property type="evidence" value="ECO:0007669"/>
    <property type="project" value="UniProtKB-SubCell"/>
</dbReference>
<name>A0A853CWD2_9MICO</name>
<dbReference type="GO" id="GO:0045436">
    <property type="term" value="F:lycopene beta cyclase activity"/>
    <property type="evidence" value="ECO:0007669"/>
    <property type="project" value="UniProtKB-ARBA"/>
</dbReference>
<keyword evidence="7" id="KW-0413">Isomerase</keyword>